<keyword evidence="2" id="KW-1185">Reference proteome</keyword>
<geneLocation type="plasmid" evidence="1 2">
    <name>pBACSA01</name>
</geneLocation>
<evidence type="ECO:0000313" key="2">
    <source>
        <dbReference type="Proteomes" id="UP000007486"/>
    </source>
</evidence>
<dbReference type="AlphaFoldDB" id="F0R970"/>
<gene>
    <name evidence="1" type="ordered locus">Bacsa_3670</name>
</gene>
<dbReference type="KEGG" id="bsa:Bacsa_3670"/>
<sequence>MMSFEDYKSKISIIQILEDLGYKQDIGKGKVSPVYQLTDSNGNKIDSIVVKNPHSPREYYFDRNYKGGDLIQFLKNHINDFTQFQHNNLYVRLNMILGHYANTPYIKNGSYYTKISEQQKFNRERYIETPTNVSDLKYLTVERKINPATVETFLPFITRVKDTQGKGNFLNIAFPYTNPQNGEKTNYELRNYNFKGMAAGGDKSNSAWIADFTSHPLMAKNIYFAESALDAMSFYELNKNKINLSDSVFVSVGGYISDNQIKNALQKYPNAKVHTCFDRDLNGNLYDIKVQCIMNGTELKIKAKDNTVEFVTPNGIFELNKEDVSIERFREKSKDASTKLIVHKADGAKDFNEILMSRTPTQKKTFRL</sequence>
<accession>F0R970</accession>
<proteinExistence type="predicted"/>
<dbReference type="HOGENOM" id="CLU_686702_0_0_10"/>
<dbReference type="Proteomes" id="UP000007486">
    <property type="component" value="Plasmid pBACSA01"/>
</dbReference>
<reference evidence="1 2" key="2">
    <citation type="submission" date="2011-02" db="EMBL/GenBank/DDBJ databases">
        <title>The complete sequence of plasmid1 of Bacteroides salanitronis DSM 18170.</title>
        <authorList>
            <consortium name="US DOE Joint Genome Institute (JGI-PGF)"/>
            <person name="Lucas S."/>
            <person name="Copeland A."/>
            <person name="Lapidus A."/>
            <person name="Goodwin L."/>
            <person name="Pitluck S."/>
            <person name="Kyrpides N."/>
            <person name="Mavromatis K."/>
            <person name="Ivanova N."/>
            <person name="Mikhailova N."/>
            <person name="Teshima H."/>
            <person name="Misra M."/>
            <person name="Detter J.C."/>
            <person name="Han C."/>
            <person name="Larimer F."/>
            <person name="Land M."/>
            <person name="Hauser L."/>
            <person name="Markowitz V."/>
            <person name="Cheng J.-F."/>
            <person name="Hugenholtz P."/>
            <person name="Woyke T."/>
            <person name="Wu D."/>
            <person name="Gronow S."/>
            <person name="Wellnitz S."/>
            <person name="Brambilla E."/>
            <person name="Klenk H.-P."/>
            <person name="Eisen J.A."/>
        </authorList>
    </citation>
    <scope>NUCLEOTIDE SEQUENCE [LARGE SCALE GENOMIC DNA]</scope>
    <source>
        <strain evidence="1 2">DSM 18170</strain>
        <plasmid evidence="1 2">pBACSA01</plasmid>
    </source>
</reference>
<dbReference type="Pfam" id="PF13155">
    <property type="entry name" value="Toprim_2"/>
    <property type="match status" value="1"/>
</dbReference>
<protein>
    <submittedName>
        <fullName evidence="1">Uncharacterized protein</fullName>
    </submittedName>
</protein>
<organism evidence="1 2">
    <name type="scientific">Phocaeicola salanitronis (strain DSM 18170 / JCM 13657 / CCUG 60908 / BL78)</name>
    <name type="common">Bacteroides salanitronis</name>
    <dbReference type="NCBI Taxonomy" id="667015"/>
    <lineage>
        <taxon>Bacteria</taxon>
        <taxon>Pseudomonadati</taxon>
        <taxon>Bacteroidota</taxon>
        <taxon>Bacteroidia</taxon>
        <taxon>Bacteroidales</taxon>
        <taxon>Bacteroidaceae</taxon>
        <taxon>Phocaeicola</taxon>
    </lineage>
</organism>
<dbReference type="Gene3D" id="3.40.1360.10">
    <property type="match status" value="1"/>
</dbReference>
<name>F0R970_PHOSB</name>
<dbReference type="EMBL" id="CP002531">
    <property type="protein sequence ID" value="ADY38191.1"/>
    <property type="molecule type" value="Genomic_DNA"/>
</dbReference>
<dbReference type="OrthoDB" id="1022712at2"/>
<evidence type="ECO:0000313" key="1">
    <source>
        <dbReference type="EMBL" id="ADY38191.1"/>
    </source>
</evidence>
<reference evidence="2" key="1">
    <citation type="journal article" date="2011" name="Stand. Genomic Sci.">
        <title>Complete genome sequence of Bacteroides salanitronis type strain (BL78).</title>
        <authorList>
            <person name="Gronow S."/>
            <person name="Held B."/>
            <person name="Lucas S."/>
            <person name="Lapidus A."/>
            <person name="Del Rio T.G."/>
            <person name="Nolan M."/>
            <person name="Tice H."/>
            <person name="Deshpande S."/>
            <person name="Cheng J.F."/>
            <person name="Pitluck S."/>
            <person name="Liolios K."/>
            <person name="Pagani I."/>
            <person name="Ivanova N."/>
            <person name="Mavromatis K."/>
            <person name="Pati A."/>
            <person name="Tapia R."/>
            <person name="Han C."/>
            <person name="Goodwin L."/>
            <person name="Chen A."/>
            <person name="Palaniappan K."/>
            <person name="Land M."/>
            <person name="Hauser L."/>
            <person name="Chang Y.J."/>
            <person name="Jeffries C.D."/>
            <person name="Brambilla E.M."/>
            <person name="Rohde M."/>
            <person name="Goker M."/>
            <person name="Detter J.C."/>
            <person name="Woyke T."/>
            <person name="Bristow J."/>
            <person name="Markowitz V."/>
            <person name="Hugenholtz P."/>
            <person name="Kyrpides N.C."/>
            <person name="Klenk H.P."/>
            <person name="Eisen J.A."/>
        </authorList>
    </citation>
    <scope>NUCLEOTIDE SEQUENCE [LARGE SCALE GENOMIC DNA]</scope>
    <source>
        <strain evidence="2">DSM 18170</strain>
    </source>
</reference>
<keyword evidence="1" id="KW-0614">Plasmid</keyword>
<dbReference type="RefSeq" id="WP_013619544.1">
    <property type="nucleotide sequence ID" value="NC_015165.1"/>
</dbReference>